<dbReference type="AlphaFoldDB" id="A0A6N7W6S2"/>
<sequence>MDIKKIVSQSKFAQVGFVVNDIEKTKKQFALLFGCEVPPTCDCGTFDVTQTKIYGKLAPDAACVMAFFDMTPGVQLELIQPNEESSVWRDYLNKYGEGIHHIAFQVEDADEVARRLQDEMGAEFEQEGNYGDGSGKYIYLLCKDTLKCRLELLQSFK</sequence>
<keyword evidence="4" id="KW-1185">Reference proteome</keyword>
<protein>
    <submittedName>
        <fullName evidence="3">VOC family protein</fullName>
    </submittedName>
</protein>
<dbReference type="SUPFAM" id="SSF54593">
    <property type="entry name" value="Glyoxalase/Bleomycin resistance protein/Dihydroxybiphenyl dioxygenase"/>
    <property type="match status" value="1"/>
</dbReference>
<dbReference type="RefSeq" id="WP_154467368.1">
    <property type="nucleotide sequence ID" value="NZ_JAXDZL010000222.1"/>
</dbReference>
<evidence type="ECO:0000313" key="3">
    <source>
        <dbReference type="EMBL" id="MSS90971.1"/>
    </source>
</evidence>
<dbReference type="PANTHER" id="PTHR43048:SF3">
    <property type="entry name" value="METHYLMALONYL-COA EPIMERASE, MITOCHONDRIAL"/>
    <property type="match status" value="1"/>
</dbReference>
<dbReference type="Pfam" id="PF13669">
    <property type="entry name" value="Glyoxalase_4"/>
    <property type="match status" value="1"/>
</dbReference>
<organism evidence="3 4">
    <name type="scientific">Eisenbergiella porci</name>
    <dbReference type="NCBI Taxonomy" id="2652274"/>
    <lineage>
        <taxon>Bacteria</taxon>
        <taxon>Bacillati</taxon>
        <taxon>Bacillota</taxon>
        <taxon>Clostridia</taxon>
        <taxon>Lachnospirales</taxon>
        <taxon>Lachnospiraceae</taxon>
        <taxon>Eisenbergiella</taxon>
    </lineage>
</organism>
<evidence type="ECO:0000256" key="1">
    <source>
        <dbReference type="ARBA" id="ARBA00022723"/>
    </source>
</evidence>
<dbReference type="GO" id="GO:0004493">
    <property type="term" value="F:methylmalonyl-CoA epimerase activity"/>
    <property type="evidence" value="ECO:0007669"/>
    <property type="project" value="TreeGrafter"/>
</dbReference>
<evidence type="ECO:0000313" key="4">
    <source>
        <dbReference type="Proteomes" id="UP000436047"/>
    </source>
</evidence>
<dbReference type="Proteomes" id="UP000436047">
    <property type="component" value="Unassembled WGS sequence"/>
</dbReference>
<keyword evidence="1" id="KW-0479">Metal-binding</keyword>
<dbReference type="Gene3D" id="3.10.180.10">
    <property type="entry name" value="2,3-Dihydroxybiphenyl 1,2-Dioxygenase, domain 1"/>
    <property type="match status" value="1"/>
</dbReference>
<proteinExistence type="predicted"/>
<reference evidence="3 4" key="1">
    <citation type="submission" date="2019-08" db="EMBL/GenBank/DDBJ databases">
        <title>In-depth cultivation of the pig gut microbiome towards novel bacterial diversity and tailored functional studies.</title>
        <authorList>
            <person name="Wylensek D."/>
            <person name="Hitch T.C.A."/>
            <person name="Clavel T."/>
        </authorList>
    </citation>
    <scope>NUCLEOTIDE SEQUENCE [LARGE SCALE GENOMIC DNA]</scope>
    <source>
        <strain evidence="3 4">WCA-389-WT-23B</strain>
    </source>
</reference>
<dbReference type="EMBL" id="VUMI01000051">
    <property type="protein sequence ID" value="MSS90971.1"/>
    <property type="molecule type" value="Genomic_DNA"/>
</dbReference>
<dbReference type="InterPro" id="IPR051785">
    <property type="entry name" value="MMCE/EMCE_epimerase"/>
</dbReference>
<dbReference type="InterPro" id="IPR029068">
    <property type="entry name" value="Glyas_Bleomycin-R_OHBP_Dase"/>
</dbReference>
<dbReference type="GO" id="GO:0046872">
    <property type="term" value="F:metal ion binding"/>
    <property type="evidence" value="ECO:0007669"/>
    <property type="project" value="UniProtKB-KW"/>
</dbReference>
<dbReference type="InterPro" id="IPR037523">
    <property type="entry name" value="VOC_core"/>
</dbReference>
<dbReference type="GeneID" id="86055847"/>
<feature type="domain" description="VOC" evidence="2">
    <location>
        <begin position="11"/>
        <end position="155"/>
    </location>
</feature>
<evidence type="ECO:0000259" key="2">
    <source>
        <dbReference type="PROSITE" id="PS51819"/>
    </source>
</evidence>
<accession>A0A6N7W6S2</accession>
<dbReference type="GO" id="GO:0046491">
    <property type="term" value="P:L-methylmalonyl-CoA metabolic process"/>
    <property type="evidence" value="ECO:0007669"/>
    <property type="project" value="TreeGrafter"/>
</dbReference>
<gene>
    <name evidence="3" type="ORF">FYJ45_22790</name>
</gene>
<dbReference type="PROSITE" id="PS51819">
    <property type="entry name" value="VOC"/>
    <property type="match status" value="1"/>
</dbReference>
<name>A0A6N7W6S2_9FIRM</name>
<comment type="caution">
    <text evidence="3">The sequence shown here is derived from an EMBL/GenBank/DDBJ whole genome shotgun (WGS) entry which is preliminary data.</text>
</comment>
<dbReference type="PANTHER" id="PTHR43048">
    <property type="entry name" value="METHYLMALONYL-COA EPIMERASE"/>
    <property type="match status" value="1"/>
</dbReference>